<dbReference type="Pfam" id="PF03106">
    <property type="entry name" value="WRKY"/>
    <property type="match status" value="1"/>
</dbReference>
<evidence type="ECO:0000256" key="2">
    <source>
        <dbReference type="ARBA" id="ARBA00023015"/>
    </source>
</evidence>
<dbReference type="AlphaFoldDB" id="A0A1X2GR57"/>
<evidence type="ECO:0000259" key="7">
    <source>
        <dbReference type="PROSITE" id="PS50811"/>
    </source>
</evidence>
<proteinExistence type="predicted"/>
<accession>A0A1X2GR57</accession>
<feature type="region of interest" description="Disordered" evidence="6">
    <location>
        <begin position="34"/>
        <end position="53"/>
    </location>
</feature>
<organism evidence="8 9">
    <name type="scientific">Hesseltinella vesiculosa</name>
    <dbReference type="NCBI Taxonomy" id="101127"/>
    <lineage>
        <taxon>Eukaryota</taxon>
        <taxon>Fungi</taxon>
        <taxon>Fungi incertae sedis</taxon>
        <taxon>Mucoromycota</taxon>
        <taxon>Mucoromycotina</taxon>
        <taxon>Mucoromycetes</taxon>
        <taxon>Mucorales</taxon>
        <taxon>Cunninghamellaceae</taxon>
        <taxon>Hesseltinella</taxon>
    </lineage>
</organism>
<dbReference type="InterPro" id="IPR036576">
    <property type="entry name" value="WRKY_dom_sf"/>
</dbReference>
<comment type="subcellular location">
    <subcellularLocation>
        <location evidence="1">Nucleus</location>
    </subcellularLocation>
</comment>
<dbReference type="OrthoDB" id="10564757at2759"/>
<keyword evidence="2" id="KW-0805">Transcription regulation</keyword>
<evidence type="ECO:0000256" key="6">
    <source>
        <dbReference type="SAM" id="MobiDB-lite"/>
    </source>
</evidence>
<dbReference type="Proteomes" id="UP000242146">
    <property type="component" value="Unassembled WGS sequence"/>
</dbReference>
<gene>
    <name evidence="8" type="ORF">DM01DRAFT_1381137</name>
</gene>
<reference evidence="8 9" key="1">
    <citation type="submission" date="2016-07" db="EMBL/GenBank/DDBJ databases">
        <title>Pervasive Adenine N6-methylation of Active Genes in Fungi.</title>
        <authorList>
            <consortium name="DOE Joint Genome Institute"/>
            <person name="Mondo S.J."/>
            <person name="Dannebaum R.O."/>
            <person name="Kuo R.C."/>
            <person name="Labutti K."/>
            <person name="Haridas S."/>
            <person name="Kuo A."/>
            <person name="Salamov A."/>
            <person name="Ahrendt S.R."/>
            <person name="Lipzen A."/>
            <person name="Sullivan W."/>
            <person name="Andreopoulos W.B."/>
            <person name="Clum A."/>
            <person name="Lindquist E."/>
            <person name="Daum C."/>
            <person name="Ramamoorthy G.K."/>
            <person name="Gryganskyi A."/>
            <person name="Culley D."/>
            <person name="Magnuson J.K."/>
            <person name="James T.Y."/>
            <person name="O'Malley M.A."/>
            <person name="Stajich J.E."/>
            <person name="Spatafora J.W."/>
            <person name="Visel A."/>
            <person name="Grigoriev I.V."/>
        </authorList>
    </citation>
    <scope>NUCLEOTIDE SEQUENCE [LARGE SCALE GENOMIC DNA]</scope>
    <source>
        <strain evidence="8 9">NRRL 3301</strain>
    </source>
</reference>
<keyword evidence="3" id="KW-0238">DNA-binding</keyword>
<comment type="caution">
    <text evidence="8">The sequence shown here is derived from an EMBL/GenBank/DDBJ whole genome shotgun (WGS) entry which is preliminary data.</text>
</comment>
<dbReference type="PROSITE" id="PS50811">
    <property type="entry name" value="WRKY"/>
    <property type="match status" value="1"/>
</dbReference>
<feature type="region of interest" description="Disordered" evidence="6">
    <location>
        <begin position="58"/>
        <end position="113"/>
    </location>
</feature>
<dbReference type="InterPro" id="IPR003657">
    <property type="entry name" value="WRKY_dom"/>
</dbReference>
<keyword evidence="4" id="KW-0804">Transcription</keyword>
<feature type="compositionally biased region" description="Pro residues" evidence="6">
    <location>
        <begin position="139"/>
        <end position="148"/>
    </location>
</feature>
<feature type="domain" description="WRKY" evidence="7">
    <location>
        <begin position="238"/>
        <end position="298"/>
    </location>
</feature>
<protein>
    <recommendedName>
        <fullName evidence="7">WRKY domain-containing protein</fullName>
    </recommendedName>
</protein>
<sequence length="309" mass="34027">MSQSTSHDDHSPSLEAVIQQYGDNAELLQLILSSKVQEDRRRTEEARLRAKEIDLRLQQQQEATSEASSPPASSRPSPPALPAYTASLPLLSTTDAPTTLPPHSLPSIHTTGSAPVGNVSLLTLPPIHTLGHGLEPRPDAPPFTPLPPLTNHDLMNRNTTGPSMILPRPSDPPRCPSEAETAMTRALTSESPGPLPKFISEAIPGCVNKLPLTPSYNTLPTSKRRRREMQSISMIIETKEHPYEDGYSWKNNGNTIHKNTGQRSIYYKCSNGNRGCPVNKTVTFRDNGEYLIKYRGKHLDCCALEMNNQ</sequence>
<feature type="compositionally biased region" description="Low complexity" evidence="6">
    <location>
        <begin position="58"/>
        <end position="75"/>
    </location>
</feature>
<keyword evidence="9" id="KW-1185">Reference proteome</keyword>
<dbReference type="EMBL" id="MCGT01000005">
    <property type="protein sequence ID" value="ORX59573.1"/>
    <property type="molecule type" value="Genomic_DNA"/>
</dbReference>
<evidence type="ECO:0000256" key="5">
    <source>
        <dbReference type="ARBA" id="ARBA00023242"/>
    </source>
</evidence>
<name>A0A1X2GR57_9FUNG</name>
<evidence type="ECO:0000256" key="3">
    <source>
        <dbReference type="ARBA" id="ARBA00023125"/>
    </source>
</evidence>
<dbReference type="GO" id="GO:0003700">
    <property type="term" value="F:DNA-binding transcription factor activity"/>
    <property type="evidence" value="ECO:0007669"/>
    <property type="project" value="InterPro"/>
</dbReference>
<dbReference type="GO" id="GO:0043565">
    <property type="term" value="F:sequence-specific DNA binding"/>
    <property type="evidence" value="ECO:0007669"/>
    <property type="project" value="InterPro"/>
</dbReference>
<feature type="region of interest" description="Disordered" evidence="6">
    <location>
        <begin position="130"/>
        <end position="178"/>
    </location>
</feature>
<evidence type="ECO:0000256" key="4">
    <source>
        <dbReference type="ARBA" id="ARBA00023163"/>
    </source>
</evidence>
<dbReference type="SUPFAM" id="SSF118290">
    <property type="entry name" value="WRKY DNA-binding domain"/>
    <property type="match status" value="1"/>
</dbReference>
<dbReference type="SMART" id="SM00774">
    <property type="entry name" value="WRKY"/>
    <property type="match status" value="1"/>
</dbReference>
<evidence type="ECO:0000313" key="9">
    <source>
        <dbReference type="Proteomes" id="UP000242146"/>
    </source>
</evidence>
<keyword evidence="5" id="KW-0539">Nucleus</keyword>
<evidence type="ECO:0000313" key="8">
    <source>
        <dbReference type="EMBL" id="ORX59573.1"/>
    </source>
</evidence>
<evidence type="ECO:0000256" key="1">
    <source>
        <dbReference type="ARBA" id="ARBA00004123"/>
    </source>
</evidence>
<dbReference type="GO" id="GO:0005634">
    <property type="term" value="C:nucleus"/>
    <property type="evidence" value="ECO:0007669"/>
    <property type="project" value="UniProtKB-SubCell"/>
</dbReference>
<feature type="compositionally biased region" description="Basic and acidic residues" evidence="6">
    <location>
        <begin position="36"/>
        <end position="53"/>
    </location>
</feature>
<dbReference type="Gene3D" id="2.20.25.80">
    <property type="entry name" value="WRKY domain"/>
    <property type="match status" value="1"/>
</dbReference>